<accession>A0AAV9GZW8</accession>
<organism evidence="2 3">
    <name type="scientific">Podospora aff. communis PSN243</name>
    <dbReference type="NCBI Taxonomy" id="3040156"/>
    <lineage>
        <taxon>Eukaryota</taxon>
        <taxon>Fungi</taxon>
        <taxon>Dikarya</taxon>
        <taxon>Ascomycota</taxon>
        <taxon>Pezizomycotina</taxon>
        <taxon>Sordariomycetes</taxon>
        <taxon>Sordariomycetidae</taxon>
        <taxon>Sordariales</taxon>
        <taxon>Podosporaceae</taxon>
        <taxon>Podospora</taxon>
    </lineage>
</organism>
<protein>
    <submittedName>
        <fullName evidence="2">Uncharacterized protein</fullName>
    </submittedName>
</protein>
<sequence length="210" mass="22342">MGHVGIRRGQEIGPIAPCREIGDQNGETVKPFSQRAHLLLLPAAVVGMIIIPPSTSTQRRGPWGSGSDCPVQVKACRSGYPGMQIPPASINPRPPLRNGKVSAAPSPALTALRLPSTHAPAQCDSHYRIARHKAALPWGPRGQRTVGESRVGDNHSRFCATRPASISVSQAIKPTPHRHHHGSNQVISHENGPKTASPVVTPQPFDSGLL</sequence>
<feature type="region of interest" description="Disordered" evidence="1">
    <location>
        <begin position="173"/>
        <end position="210"/>
    </location>
</feature>
<reference evidence="2" key="1">
    <citation type="journal article" date="2023" name="Mol. Phylogenet. Evol.">
        <title>Genome-scale phylogeny and comparative genomics of the fungal order Sordariales.</title>
        <authorList>
            <person name="Hensen N."/>
            <person name="Bonometti L."/>
            <person name="Westerberg I."/>
            <person name="Brannstrom I.O."/>
            <person name="Guillou S."/>
            <person name="Cros-Aarteil S."/>
            <person name="Calhoun S."/>
            <person name="Haridas S."/>
            <person name="Kuo A."/>
            <person name="Mondo S."/>
            <person name="Pangilinan J."/>
            <person name="Riley R."/>
            <person name="LaButti K."/>
            <person name="Andreopoulos B."/>
            <person name="Lipzen A."/>
            <person name="Chen C."/>
            <person name="Yan M."/>
            <person name="Daum C."/>
            <person name="Ng V."/>
            <person name="Clum A."/>
            <person name="Steindorff A."/>
            <person name="Ohm R.A."/>
            <person name="Martin F."/>
            <person name="Silar P."/>
            <person name="Natvig D.O."/>
            <person name="Lalanne C."/>
            <person name="Gautier V."/>
            <person name="Ament-Velasquez S.L."/>
            <person name="Kruys A."/>
            <person name="Hutchinson M.I."/>
            <person name="Powell A.J."/>
            <person name="Barry K."/>
            <person name="Miller A.N."/>
            <person name="Grigoriev I.V."/>
            <person name="Debuchy R."/>
            <person name="Gladieux P."/>
            <person name="Hiltunen Thoren M."/>
            <person name="Johannesson H."/>
        </authorList>
    </citation>
    <scope>NUCLEOTIDE SEQUENCE</scope>
    <source>
        <strain evidence="2">PSN243</strain>
    </source>
</reference>
<dbReference type="AlphaFoldDB" id="A0AAV9GZW8"/>
<reference evidence="2" key="2">
    <citation type="submission" date="2023-05" db="EMBL/GenBank/DDBJ databases">
        <authorList>
            <consortium name="Lawrence Berkeley National Laboratory"/>
            <person name="Steindorff A."/>
            <person name="Hensen N."/>
            <person name="Bonometti L."/>
            <person name="Westerberg I."/>
            <person name="Brannstrom I.O."/>
            <person name="Guillou S."/>
            <person name="Cros-Aarteil S."/>
            <person name="Calhoun S."/>
            <person name="Haridas S."/>
            <person name="Kuo A."/>
            <person name="Mondo S."/>
            <person name="Pangilinan J."/>
            <person name="Riley R."/>
            <person name="Labutti K."/>
            <person name="Andreopoulos B."/>
            <person name="Lipzen A."/>
            <person name="Chen C."/>
            <person name="Yanf M."/>
            <person name="Daum C."/>
            <person name="Ng V."/>
            <person name="Clum A."/>
            <person name="Ohm R."/>
            <person name="Martin F."/>
            <person name="Silar P."/>
            <person name="Natvig D."/>
            <person name="Lalanne C."/>
            <person name="Gautier V."/>
            <person name="Ament-Velasquez S.L."/>
            <person name="Kruys A."/>
            <person name="Hutchinson M.I."/>
            <person name="Powell A.J."/>
            <person name="Barry K."/>
            <person name="Miller A.N."/>
            <person name="Grigoriev I.V."/>
            <person name="Debuchy R."/>
            <person name="Gladieux P."/>
            <person name="Thoren M.H."/>
            <person name="Johannesson H."/>
        </authorList>
    </citation>
    <scope>NUCLEOTIDE SEQUENCE</scope>
    <source>
        <strain evidence="2">PSN243</strain>
    </source>
</reference>
<evidence type="ECO:0000313" key="2">
    <source>
        <dbReference type="EMBL" id="KAK4454058.1"/>
    </source>
</evidence>
<evidence type="ECO:0000313" key="3">
    <source>
        <dbReference type="Proteomes" id="UP001321760"/>
    </source>
</evidence>
<proteinExistence type="predicted"/>
<feature type="region of interest" description="Disordered" evidence="1">
    <location>
        <begin position="84"/>
        <end position="103"/>
    </location>
</feature>
<comment type="caution">
    <text evidence="2">The sequence shown here is derived from an EMBL/GenBank/DDBJ whole genome shotgun (WGS) entry which is preliminary data.</text>
</comment>
<keyword evidence="3" id="KW-1185">Reference proteome</keyword>
<dbReference type="Proteomes" id="UP001321760">
    <property type="component" value="Unassembled WGS sequence"/>
</dbReference>
<evidence type="ECO:0000256" key="1">
    <source>
        <dbReference type="SAM" id="MobiDB-lite"/>
    </source>
</evidence>
<name>A0AAV9GZW8_9PEZI</name>
<gene>
    <name evidence="2" type="ORF">QBC34DRAFT_176619</name>
</gene>
<dbReference type="EMBL" id="MU865918">
    <property type="protein sequence ID" value="KAK4454058.1"/>
    <property type="molecule type" value="Genomic_DNA"/>
</dbReference>